<keyword evidence="2" id="KW-1003">Cell membrane</keyword>
<feature type="transmembrane region" description="Helical" evidence="6">
    <location>
        <begin position="39"/>
        <end position="57"/>
    </location>
</feature>
<evidence type="ECO:0000313" key="8">
    <source>
        <dbReference type="Proteomes" id="UP001267426"/>
    </source>
</evidence>
<feature type="transmembrane region" description="Helical" evidence="6">
    <location>
        <begin position="161"/>
        <end position="180"/>
    </location>
</feature>
<keyword evidence="5 6" id="KW-0472">Membrane</keyword>
<dbReference type="NCBIfam" id="NF037997">
    <property type="entry name" value="Na_Pi_symport"/>
    <property type="match status" value="2"/>
</dbReference>
<proteinExistence type="predicted"/>
<keyword evidence="8" id="KW-1185">Reference proteome</keyword>
<dbReference type="EMBL" id="JAVRHT010000054">
    <property type="protein sequence ID" value="MDT0633139.1"/>
    <property type="molecule type" value="Genomic_DNA"/>
</dbReference>
<dbReference type="InterPro" id="IPR003841">
    <property type="entry name" value="Na/Pi_transpt"/>
</dbReference>
<evidence type="ECO:0000256" key="3">
    <source>
        <dbReference type="ARBA" id="ARBA00022692"/>
    </source>
</evidence>
<feature type="transmembrane region" description="Helical" evidence="6">
    <location>
        <begin position="376"/>
        <end position="396"/>
    </location>
</feature>
<dbReference type="Pfam" id="PF02690">
    <property type="entry name" value="Na_Pi_cotrans"/>
    <property type="match status" value="2"/>
</dbReference>
<sequence length="397" mass="41603">MTPTTADADDLPLDAATALPPVDRADVDPATPPPADTPLWLRLVALAAVMLLFVVALEMMGDGIKGLGSDFAEGLLRATSNPLLGLVTGIVVTSLVQSSSTTTSLVVTLVATGTLSVPNAIPVIMGANIGTTVTNTIVSMGHITQPDEFRRAMAGATVHDFFNWLSVVILLPLELAFGLISRPATALAAALPGVDSARPGDTPFEAIAGFVSGLLGGVAWLTALVGLLFLFVALRYLVVILKGFFLRRSEGALDKYVFGKPLVAMAFGCVLTFLVQSSSITTSLVIPLIGAGVLTVRRVFPYMLGSNVGTTATAVLAALIAVASSEPEAQAGLIVALCHTFFNVFGIALIYPLPFLREIPIRMAEFVGELAFKNRAYAVAYLLGLFYALPLALEFIL</sequence>
<comment type="subcellular location">
    <subcellularLocation>
        <location evidence="1">Cell membrane</location>
        <topology evidence="1">Multi-pass membrane protein</topology>
    </subcellularLocation>
</comment>
<evidence type="ECO:0000256" key="2">
    <source>
        <dbReference type="ARBA" id="ARBA00022475"/>
    </source>
</evidence>
<feature type="transmembrane region" description="Helical" evidence="6">
    <location>
        <begin position="262"/>
        <end position="290"/>
    </location>
</feature>
<name>A0ABU3BV22_9BACT</name>
<evidence type="ECO:0000256" key="6">
    <source>
        <dbReference type="SAM" id="Phobius"/>
    </source>
</evidence>
<dbReference type="PANTHER" id="PTHR10010">
    <property type="entry name" value="SOLUTE CARRIER FAMILY 34 SODIUM PHOSPHATE , MEMBER 2-RELATED"/>
    <property type="match status" value="1"/>
</dbReference>
<accession>A0ABU3BV22</accession>
<comment type="caution">
    <text evidence="7">The sequence shown here is derived from an EMBL/GenBank/DDBJ whole genome shotgun (WGS) entry which is preliminary data.</text>
</comment>
<feature type="transmembrane region" description="Helical" evidence="6">
    <location>
        <begin position="302"/>
        <end position="322"/>
    </location>
</feature>
<organism evidence="7 8">
    <name type="scientific">Rubrivirga litoralis</name>
    <dbReference type="NCBI Taxonomy" id="3075598"/>
    <lineage>
        <taxon>Bacteria</taxon>
        <taxon>Pseudomonadati</taxon>
        <taxon>Rhodothermota</taxon>
        <taxon>Rhodothermia</taxon>
        <taxon>Rhodothermales</taxon>
        <taxon>Rubricoccaceae</taxon>
        <taxon>Rubrivirga</taxon>
    </lineage>
</organism>
<keyword evidence="3 6" id="KW-0812">Transmembrane</keyword>
<dbReference type="PANTHER" id="PTHR10010:SF46">
    <property type="entry name" value="SODIUM-DEPENDENT PHOSPHATE TRANSPORT PROTEIN 2B"/>
    <property type="match status" value="1"/>
</dbReference>
<evidence type="ECO:0000256" key="1">
    <source>
        <dbReference type="ARBA" id="ARBA00004651"/>
    </source>
</evidence>
<evidence type="ECO:0000256" key="4">
    <source>
        <dbReference type="ARBA" id="ARBA00022989"/>
    </source>
</evidence>
<evidence type="ECO:0000256" key="5">
    <source>
        <dbReference type="ARBA" id="ARBA00023136"/>
    </source>
</evidence>
<keyword evidence="4 6" id="KW-1133">Transmembrane helix</keyword>
<dbReference type="RefSeq" id="WP_311665740.1">
    <property type="nucleotide sequence ID" value="NZ_JAVRHT010000054.1"/>
</dbReference>
<dbReference type="Proteomes" id="UP001267426">
    <property type="component" value="Unassembled WGS sequence"/>
</dbReference>
<gene>
    <name evidence="7" type="ORF">RM540_15395</name>
</gene>
<evidence type="ECO:0000313" key="7">
    <source>
        <dbReference type="EMBL" id="MDT0633139.1"/>
    </source>
</evidence>
<feature type="transmembrane region" description="Helical" evidence="6">
    <location>
        <begin position="218"/>
        <end position="241"/>
    </location>
</feature>
<protein>
    <submittedName>
        <fullName evidence="7">Na/Pi symporter</fullName>
    </submittedName>
</protein>
<feature type="transmembrane region" description="Helical" evidence="6">
    <location>
        <begin position="334"/>
        <end position="356"/>
    </location>
</feature>
<reference evidence="7 8" key="1">
    <citation type="submission" date="2023-09" db="EMBL/GenBank/DDBJ databases">
        <authorList>
            <person name="Rey-Velasco X."/>
        </authorList>
    </citation>
    <scope>NUCLEOTIDE SEQUENCE [LARGE SCALE GENOMIC DNA]</scope>
    <source>
        <strain evidence="7 8">F394</strain>
    </source>
</reference>